<reference evidence="1 2" key="1">
    <citation type="journal article" date="2020" name="IScience">
        <title>Genome Sequencing of the Endangered Kingdonia uniflora (Circaeasteraceae, Ranunculales) Reveals Potential Mechanisms of Evolutionary Specialization.</title>
        <authorList>
            <person name="Sun Y."/>
            <person name="Deng T."/>
            <person name="Zhang A."/>
            <person name="Moore M.J."/>
            <person name="Landis J.B."/>
            <person name="Lin N."/>
            <person name="Zhang H."/>
            <person name="Zhang X."/>
            <person name="Huang J."/>
            <person name="Zhang X."/>
            <person name="Sun H."/>
            <person name="Wang H."/>
        </authorList>
    </citation>
    <scope>NUCLEOTIDE SEQUENCE [LARGE SCALE GENOMIC DNA]</scope>
    <source>
        <strain evidence="1">TB1705</strain>
        <tissue evidence="1">Leaf</tissue>
    </source>
</reference>
<dbReference type="Proteomes" id="UP000541444">
    <property type="component" value="Unassembled WGS sequence"/>
</dbReference>
<dbReference type="InterPro" id="IPR032675">
    <property type="entry name" value="LRR_dom_sf"/>
</dbReference>
<organism evidence="1 2">
    <name type="scientific">Kingdonia uniflora</name>
    <dbReference type="NCBI Taxonomy" id="39325"/>
    <lineage>
        <taxon>Eukaryota</taxon>
        <taxon>Viridiplantae</taxon>
        <taxon>Streptophyta</taxon>
        <taxon>Embryophyta</taxon>
        <taxon>Tracheophyta</taxon>
        <taxon>Spermatophyta</taxon>
        <taxon>Magnoliopsida</taxon>
        <taxon>Ranunculales</taxon>
        <taxon>Circaeasteraceae</taxon>
        <taxon>Kingdonia</taxon>
    </lineage>
</organism>
<evidence type="ECO:0008006" key="3">
    <source>
        <dbReference type="Google" id="ProtNLM"/>
    </source>
</evidence>
<dbReference type="EMBL" id="JACGCM010002109">
    <property type="protein sequence ID" value="KAF6144834.1"/>
    <property type="molecule type" value="Genomic_DNA"/>
</dbReference>
<name>A0A7J7LQP6_9MAGN</name>
<sequence length="268" mass="30000">MSSSTIRELTIWNCPKLTWTQSCLPPLLETLELQYDAGDLLKEIPASNSLKSLVITYAGCVSLPRGLQNLTSLQELKINNCSILGPRGQKGGEDWNIISQIPNIQVDYKKIHVTIQFCATGLIGLLQNALVNYDNVFDCIPFELVNNQIPISLLLLLSQFDIQDAWNQTLCYNGEEGYYYRAAAAASYEKIMEDNWNVTYAPYLTSIRYRHITLDVGTVLHLIDSPLVIKVRVDRSSGYKSGERVVTTLRYRGLANPDSALEVPPADP</sequence>
<dbReference type="OrthoDB" id="2018467at2759"/>
<evidence type="ECO:0000313" key="1">
    <source>
        <dbReference type="EMBL" id="KAF6144834.1"/>
    </source>
</evidence>
<evidence type="ECO:0000313" key="2">
    <source>
        <dbReference type="Proteomes" id="UP000541444"/>
    </source>
</evidence>
<dbReference type="SUPFAM" id="SSF52047">
    <property type="entry name" value="RNI-like"/>
    <property type="match status" value="1"/>
</dbReference>
<proteinExistence type="predicted"/>
<comment type="caution">
    <text evidence="1">The sequence shown here is derived from an EMBL/GenBank/DDBJ whole genome shotgun (WGS) entry which is preliminary data.</text>
</comment>
<dbReference type="Gene3D" id="3.80.10.10">
    <property type="entry name" value="Ribonuclease Inhibitor"/>
    <property type="match status" value="1"/>
</dbReference>
<keyword evidence="2" id="KW-1185">Reference proteome</keyword>
<gene>
    <name evidence="1" type="ORF">GIB67_038933</name>
</gene>
<accession>A0A7J7LQP6</accession>
<protein>
    <recommendedName>
        <fullName evidence="3">Disease resistance protein</fullName>
    </recommendedName>
</protein>
<dbReference type="AlphaFoldDB" id="A0A7J7LQP6"/>